<dbReference type="InterPro" id="IPR043502">
    <property type="entry name" value="DNA/RNA_pol_sf"/>
</dbReference>
<dbReference type="PANTHER" id="PTHR35369:SF2">
    <property type="entry name" value="BLR3025 PROTEIN"/>
    <property type="match status" value="1"/>
</dbReference>
<accession>A0ABX7MB54</accession>
<reference evidence="3 4" key="1">
    <citation type="submission" date="2021-02" db="EMBL/GenBank/DDBJ databases">
        <title>Niveibacterium changnyeongensis HC41.</title>
        <authorList>
            <person name="Kang M."/>
        </authorList>
    </citation>
    <scope>NUCLEOTIDE SEQUENCE [LARGE SCALE GENOMIC DNA]</scope>
    <source>
        <strain evidence="3 4">HC41</strain>
    </source>
</reference>
<dbReference type="Pfam" id="PF00817">
    <property type="entry name" value="IMS"/>
    <property type="match status" value="1"/>
</dbReference>
<dbReference type="SUPFAM" id="SSF56672">
    <property type="entry name" value="DNA/RNA polymerases"/>
    <property type="match status" value="1"/>
</dbReference>
<evidence type="ECO:0000256" key="1">
    <source>
        <dbReference type="ARBA" id="ARBA00022763"/>
    </source>
</evidence>
<evidence type="ECO:0000313" key="4">
    <source>
        <dbReference type="Proteomes" id="UP000663570"/>
    </source>
</evidence>
<sequence length="470" mass="51250">MRWLALRMFRLPIEVFAARAPAVAVTRGRVQAADAAAEALGVLPGQKLSSALGLAPQLAACERDLLRESAALARLACWAGRFSPQVCLAPPDELLIDIGGSLRLFGGLAPLLQQAAAGVAAEAYSVSLGLASTPLAAQWFARAGVAPELTQRPADEQTQLAELPVAVLGLDERSARRLAVLGIERVGTLQALPAASLARRFGPALPMQLAQARGELPDLRRCFDFPECFSEYLELPARVEQAPMLLFGARRLLQALAGWLNARGAGLQQCVLELEHEDKDDSRLVLGFAAPTRDGERLVRVLRERLDRLELVAPVVGLRLVAERIEAMPGESVPMFGEAGTQGIAPVIERLRARLGREAVHGIATVAGHRPECSTVALDWPQETASSEAPLRPLWLLREPRPLQEQAGRPHHDGPLQLLTRPERIESGWWDTGEGLGDIRRDYHVARSVRGEWLWIYRDASGWWLQGLFA</sequence>
<dbReference type="EMBL" id="CP071060">
    <property type="protein sequence ID" value="QSI78926.1"/>
    <property type="molecule type" value="Genomic_DNA"/>
</dbReference>
<keyword evidence="1" id="KW-0227">DNA damage</keyword>
<dbReference type="Proteomes" id="UP000663570">
    <property type="component" value="Chromosome"/>
</dbReference>
<dbReference type="CDD" id="cd03468">
    <property type="entry name" value="PolY_like"/>
    <property type="match status" value="1"/>
</dbReference>
<evidence type="ECO:0000259" key="2">
    <source>
        <dbReference type="Pfam" id="PF00817"/>
    </source>
</evidence>
<keyword evidence="4" id="KW-1185">Reference proteome</keyword>
<evidence type="ECO:0000313" key="3">
    <source>
        <dbReference type="EMBL" id="QSI78926.1"/>
    </source>
</evidence>
<dbReference type="InterPro" id="IPR001126">
    <property type="entry name" value="UmuC"/>
</dbReference>
<protein>
    <submittedName>
        <fullName evidence="3">DNA polymerase Y family protein</fullName>
    </submittedName>
</protein>
<feature type="domain" description="UmuC" evidence="2">
    <location>
        <begin position="23"/>
        <end position="138"/>
    </location>
</feature>
<dbReference type="PANTHER" id="PTHR35369">
    <property type="entry name" value="BLR3025 PROTEIN-RELATED"/>
    <property type="match status" value="1"/>
</dbReference>
<organism evidence="3 4">
    <name type="scientific">Niveibacterium microcysteis</name>
    <dbReference type="NCBI Taxonomy" id="2811415"/>
    <lineage>
        <taxon>Bacteria</taxon>
        <taxon>Pseudomonadati</taxon>
        <taxon>Pseudomonadota</taxon>
        <taxon>Betaproteobacteria</taxon>
        <taxon>Rhodocyclales</taxon>
        <taxon>Rhodocyclaceae</taxon>
        <taxon>Niveibacterium</taxon>
    </lineage>
</organism>
<proteinExistence type="predicted"/>
<dbReference type="InterPro" id="IPR050356">
    <property type="entry name" value="SulA_CellDiv_inhibitor"/>
</dbReference>
<gene>
    <name evidence="3" type="ORF">JY500_10065</name>
</gene>
<name>A0ABX7MB54_9RHOO</name>